<comment type="caution">
    <text evidence="3">The sequence shown here is derived from an EMBL/GenBank/DDBJ whole genome shotgun (WGS) entry which is preliminary data.</text>
</comment>
<dbReference type="GO" id="GO:0050660">
    <property type="term" value="F:flavin adenine dinucleotide binding"/>
    <property type="evidence" value="ECO:0007669"/>
    <property type="project" value="InterPro"/>
</dbReference>
<dbReference type="GO" id="GO:0003995">
    <property type="term" value="F:acyl-CoA dehydrogenase activity"/>
    <property type="evidence" value="ECO:0007669"/>
    <property type="project" value="TreeGrafter"/>
</dbReference>
<dbReference type="Proteomes" id="UP001409585">
    <property type="component" value="Unassembled WGS sequence"/>
</dbReference>
<dbReference type="SUPFAM" id="SSF47203">
    <property type="entry name" value="Acyl-CoA dehydrogenase C-terminal domain-like"/>
    <property type="match status" value="1"/>
</dbReference>
<dbReference type="RefSeq" id="WP_345424838.1">
    <property type="nucleotide sequence ID" value="NZ_AP031496.1"/>
</dbReference>
<dbReference type="PIRSF" id="PIRSF016578">
    <property type="entry name" value="HsaA"/>
    <property type="match status" value="1"/>
</dbReference>
<keyword evidence="1" id="KW-0560">Oxidoreductase</keyword>
<evidence type="ECO:0000313" key="4">
    <source>
        <dbReference type="Proteomes" id="UP001409585"/>
    </source>
</evidence>
<accession>A0AAV3U5C4</accession>
<sequence length="382" mass="41670">MSLPKLDKSLWGGTELDRLLLDIRERREEFEQQRFISHDIIERYKNVGIYRAFVPTQFGGDERTPVQFLQLIETIASADGSAGWVASFGMNPAYLSALPHETIAKVWANGPDVVFAGGIFPPKPAVRKDGGFLVNGRWQFGSGCMGASLIGVGIQPEVEGALPRMAVLPRDKVTIDQNSWNVHGMTATGSFDLVVEDVVVPEEWTFVRGAPANLEGHFFNYPSLSLAAQVLSVTSAGVAREALDLVYAMGGKRASVTGAPDIGDRQYVQTAVAKAEARLQSARAFFYDATEAAWDSILSHGEVPPLQTSMLRLSTSHLTHECAEVTRAAYKLAGMTSAYYSHPLSRCFRDAHLATQHAFMGEITFQNAGAMLFGKQPLPGYL</sequence>
<evidence type="ECO:0000259" key="2">
    <source>
        <dbReference type="Pfam" id="PF08028"/>
    </source>
</evidence>
<name>A0AAV3U5C4_9ALTE</name>
<evidence type="ECO:0000313" key="3">
    <source>
        <dbReference type="EMBL" id="GAA4950145.1"/>
    </source>
</evidence>
<reference evidence="4" key="1">
    <citation type="journal article" date="2019" name="Int. J. Syst. Evol. Microbiol.">
        <title>The Global Catalogue of Microorganisms (GCM) 10K type strain sequencing project: providing services to taxonomists for standard genome sequencing and annotation.</title>
        <authorList>
            <consortium name="The Broad Institute Genomics Platform"/>
            <consortium name="The Broad Institute Genome Sequencing Center for Infectious Disease"/>
            <person name="Wu L."/>
            <person name="Ma J."/>
        </authorList>
    </citation>
    <scope>NUCLEOTIDE SEQUENCE [LARGE SCALE GENOMIC DNA]</scope>
    <source>
        <strain evidence="4">JCM 19134</strain>
    </source>
</reference>
<keyword evidence="4" id="KW-1185">Reference proteome</keyword>
<dbReference type="PANTHER" id="PTHR43884">
    <property type="entry name" value="ACYL-COA DEHYDROGENASE"/>
    <property type="match status" value="1"/>
</dbReference>
<dbReference type="InterPro" id="IPR036250">
    <property type="entry name" value="AcylCo_DH-like_C"/>
</dbReference>
<feature type="domain" description="Acyl-CoA dehydrogenase C-terminal" evidence="2">
    <location>
        <begin position="232"/>
        <end position="360"/>
    </location>
</feature>
<dbReference type="SUPFAM" id="SSF56645">
    <property type="entry name" value="Acyl-CoA dehydrogenase NM domain-like"/>
    <property type="match status" value="1"/>
</dbReference>
<dbReference type="AlphaFoldDB" id="A0AAV3U5C4"/>
<organism evidence="3 4">
    <name type="scientific">Halioxenophilus aromaticivorans</name>
    <dbReference type="NCBI Taxonomy" id="1306992"/>
    <lineage>
        <taxon>Bacteria</taxon>
        <taxon>Pseudomonadati</taxon>
        <taxon>Pseudomonadota</taxon>
        <taxon>Gammaproteobacteria</taxon>
        <taxon>Alteromonadales</taxon>
        <taxon>Alteromonadaceae</taxon>
        <taxon>Halioxenophilus</taxon>
    </lineage>
</organism>
<proteinExistence type="predicted"/>
<dbReference type="InterPro" id="IPR013107">
    <property type="entry name" value="Acyl-CoA_DH_C"/>
</dbReference>
<dbReference type="InterPro" id="IPR009100">
    <property type="entry name" value="AcylCoA_DH/oxidase_NM_dom_sf"/>
</dbReference>
<dbReference type="Gene3D" id="1.20.140.10">
    <property type="entry name" value="Butyryl-CoA Dehydrogenase, subunit A, domain 3"/>
    <property type="match status" value="1"/>
</dbReference>
<dbReference type="InterPro" id="IPR046373">
    <property type="entry name" value="Acyl-CoA_Oxase/DH_mid-dom_sf"/>
</dbReference>
<dbReference type="EMBL" id="BAABLX010000028">
    <property type="protein sequence ID" value="GAA4950145.1"/>
    <property type="molecule type" value="Genomic_DNA"/>
</dbReference>
<dbReference type="InterPro" id="IPR037069">
    <property type="entry name" value="AcylCoA_DH/ox_N_sf"/>
</dbReference>
<dbReference type="Gene3D" id="1.10.540.10">
    <property type="entry name" value="Acyl-CoA dehydrogenase/oxidase, N-terminal domain"/>
    <property type="match status" value="1"/>
</dbReference>
<dbReference type="Gene3D" id="2.40.110.10">
    <property type="entry name" value="Butyryl-CoA Dehydrogenase, subunit A, domain 2"/>
    <property type="match status" value="1"/>
</dbReference>
<evidence type="ECO:0000256" key="1">
    <source>
        <dbReference type="ARBA" id="ARBA00023002"/>
    </source>
</evidence>
<protein>
    <submittedName>
        <fullName evidence="3">Acyl-CoA dehydrogenase family protein</fullName>
    </submittedName>
</protein>
<dbReference type="Pfam" id="PF08028">
    <property type="entry name" value="Acyl-CoA_dh_2"/>
    <property type="match status" value="1"/>
</dbReference>
<dbReference type="PANTHER" id="PTHR43884:SF12">
    <property type="entry name" value="ISOVALERYL-COA DEHYDROGENASE, MITOCHONDRIAL-RELATED"/>
    <property type="match status" value="1"/>
</dbReference>
<gene>
    <name evidence="3" type="ORF">GCM10025791_33040</name>
</gene>